<comment type="caution">
    <text evidence="1">The sequence shown here is derived from an EMBL/GenBank/DDBJ whole genome shotgun (WGS) entry which is preliminary data.</text>
</comment>
<proteinExistence type="predicted"/>
<accession>A0ACC1I0U5</accession>
<reference evidence="1" key="1">
    <citation type="submission" date="2022-07" db="EMBL/GenBank/DDBJ databases">
        <title>Phylogenomic reconstructions and comparative analyses of Kickxellomycotina fungi.</title>
        <authorList>
            <person name="Reynolds N.K."/>
            <person name="Stajich J.E."/>
            <person name="Barry K."/>
            <person name="Grigoriev I.V."/>
            <person name="Crous P."/>
            <person name="Smith M.E."/>
        </authorList>
    </citation>
    <scope>NUCLEOTIDE SEQUENCE</scope>
    <source>
        <strain evidence="1">Benny 63K</strain>
    </source>
</reference>
<keyword evidence="2" id="KW-1185">Reference proteome</keyword>
<evidence type="ECO:0000313" key="2">
    <source>
        <dbReference type="Proteomes" id="UP001150581"/>
    </source>
</evidence>
<gene>
    <name evidence="1" type="ORF">LPJ66_010299</name>
</gene>
<dbReference type="Proteomes" id="UP001150581">
    <property type="component" value="Unassembled WGS sequence"/>
</dbReference>
<feature type="non-terminal residue" evidence="1">
    <location>
        <position position="118"/>
    </location>
</feature>
<name>A0ACC1I0U5_9FUNG</name>
<dbReference type="EMBL" id="JANBPG010002645">
    <property type="protein sequence ID" value="KAJ1885083.1"/>
    <property type="molecule type" value="Genomic_DNA"/>
</dbReference>
<evidence type="ECO:0000313" key="1">
    <source>
        <dbReference type="EMBL" id="KAJ1885083.1"/>
    </source>
</evidence>
<organism evidence="1 2">
    <name type="scientific">Kickxella alabastrina</name>
    <dbReference type="NCBI Taxonomy" id="61397"/>
    <lineage>
        <taxon>Eukaryota</taxon>
        <taxon>Fungi</taxon>
        <taxon>Fungi incertae sedis</taxon>
        <taxon>Zoopagomycota</taxon>
        <taxon>Kickxellomycotina</taxon>
        <taxon>Kickxellomycetes</taxon>
        <taxon>Kickxellales</taxon>
        <taxon>Kickxellaceae</taxon>
        <taxon>Kickxella</taxon>
    </lineage>
</organism>
<protein>
    <submittedName>
        <fullName evidence="1">Uncharacterized protein</fullName>
    </submittedName>
</protein>
<sequence>MEFVHQHLLQIVKDMYQNAQPQRPELRSMSTAAGFLEWSVAGLEDVYILLGQAHTQSAMRLVDRGVTCLVSDMRSLFRVCRSDSSEQDTCFCVLPGRFCSVCSTSEVQGFGGSGCYQM</sequence>